<proteinExistence type="predicted"/>
<dbReference type="InterPro" id="IPR025406">
    <property type="entry name" value="DUF4132"/>
</dbReference>
<reference evidence="2 3" key="1">
    <citation type="submission" date="2021-01" db="EMBL/GenBank/DDBJ databases">
        <title>WGS of actinomycetes isolated from Thailand.</title>
        <authorList>
            <person name="Thawai C."/>
        </authorList>
    </citation>
    <scope>NUCLEOTIDE SEQUENCE [LARGE SCALE GENOMIC DNA]</scope>
    <source>
        <strain evidence="2 3">LPG 2</strain>
    </source>
</reference>
<protein>
    <submittedName>
        <fullName evidence="2">DUF4132 domain-containing protein</fullName>
    </submittedName>
</protein>
<comment type="caution">
    <text evidence="2">The sequence shown here is derived from an EMBL/GenBank/DDBJ whole genome shotgun (WGS) entry which is preliminary data.</text>
</comment>
<evidence type="ECO:0000313" key="3">
    <source>
        <dbReference type="Proteomes" id="UP000602198"/>
    </source>
</evidence>
<organism evidence="2 3">
    <name type="scientific">Nocardia acididurans</name>
    <dbReference type="NCBI Taxonomy" id="2802282"/>
    <lineage>
        <taxon>Bacteria</taxon>
        <taxon>Bacillati</taxon>
        <taxon>Actinomycetota</taxon>
        <taxon>Actinomycetes</taxon>
        <taxon>Mycobacteriales</taxon>
        <taxon>Nocardiaceae</taxon>
        <taxon>Nocardia</taxon>
    </lineage>
</organism>
<accession>A0ABS1MEL7</accession>
<evidence type="ECO:0000259" key="1">
    <source>
        <dbReference type="Pfam" id="PF13569"/>
    </source>
</evidence>
<dbReference type="RefSeq" id="WP_201954842.1">
    <property type="nucleotide sequence ID" value="NZ_JAERRJ010000013.1"/>
</dbReference>
<dbReference type="Proteomes" id="UP000602198">
    <property type="component" value="Unassembled WGS sequence"/>
</dbReference>
<keyword evidence="3" id="KW-1185">Reference proteome</keyword>
<dbReference type="EMBL" id="JAERRJ010000013">
    <property type="protein sequence ID" value="MBL1078986.1"/>
    <property type="molecule type" value="Genomic_DNA"/>
</dbReference>
<dbReference type="Pfam" id="PF13569">
    <property type="entry name" value="DUF4132"/>
    <property type="match status" value="1"/>
</dbReference>
<gene>
    <name evidence="2" type="ORF">JK358_31740</name>
</gene>
<name>A0ABS1MEL7_9NOCA</name>
<feature type="domain" description="DUF4132" evidence="1">
    <location>
        <begin position="838"/>
        <end position="1021"/>
    </location>
</feature>
<sequence>MARQLDEDEWVVPDSWWADAEGFRGRSPARTIVLCQDAQVIHREAFEDERIGTILHATAAAGHREIAEAGTALWEGGQATPLGAATLALITQHVGSRYGQPVGRRRLPDDRIVDAWITGHGLMFAVDSVIRLAGMTIPYQTDTHVRPLHPAACYSKTCRPILRRLRDILTELPEDDYRAVVERLSAQRNPAARSVRLAITYLAPAQQDWLDDDLAAGLQFNQSDRDDAWLGMVASATTLAQVTALWHPDGRMLAWPSSRATVTAVIGPELATLVAEALDKTGSRPDMQRELADLLAQFPTDEAFDLLLDRIDRKPVRGALQDAITRFPRRALRMLAARSARSTVVAGLLRTQTHTHPEIAAELGIVADAPRGTVACDGIATPDELPEFLRTPPWEQPKPSADEIVLRGLGTARPIELSWQAGEQELWADTPTNFPEERPDSPAAQDWDTAISAAIANVGNAPYTLVRLFATAPTELVAPHLDLLEPDHFWSNTTGMMRLLGRFGDRVLPLILAAVRRDPAQRAEVLAPATGTEITAFMAGLLGKPTTARIAVPWLERHHARAAADLVSTALDKPTRPRKTAWAALHLLARRGYRDSLIEAAAVYGEQAVAALEIELIADPLHHLPAKIPALPSWLIPAALPPIVLRHNRTALPDSVVATVCTTLAIAEQQGGYPGVDLIAQAADPASLAEFTWALLESWRVQEYPPTEGWIMRALAEYGDDETARKLTPLIRAWPGESAHQRAVRGLNVLAAIGTDLALMQLNGIAEKVKFNGIKTLATEKIARIAQERGLSTEQLGDRLVPDLGLRQDGTLYLDYGPRAFVIGLDEQLRPTINDAGGAARKTLPKPGASDDPELAPTAHRAFAAFKKDVKAVAGIQLRRLEEAMVLGRRWTAAEHRQLFIEHPLIGRLTRRLVWATFDADGAVTGSFRVAEDGSLADARDDELSFPEDTTVGVAHPLHLGDTRSAWGEIFADYELLQPFPQLDRETHRLTDAEAAAHRLDRLERIEVPAGNPMRLVARGWEREEPQGNGDIDCLFRVFGDGRSFIVCLEPGYSAAMPPDIRGDHQALDRIWLGNTGEEHRYWRDHITYPLGTLDPVTASELLRDLEYVFA</sequence>
<evidence type="ECO:0000313" key="2">
    <source>
        <dbReference type="EMBL" id="MBL1078986.1"/>
    </source>
</evidence>